<reference evidence="1 2" key="1">
    <citation type="journal article" date="2022" name="Microbiol. Spectr.">
        <title>Microbiota of the Pregnant Mouse: Characterization of the Bacterial Communities in the Oral Cavity, Lung, Intestine, and Vagina through Culture and DNA Sequencing.</title>
        <authorList>
            <person name="Greenberg J.M."/>
            <person name="Romero R."/>
            <person name="Winters A.D."/>
            <person name="Galaz J."/>
            <person name="Garcia-Flores V."/>
            <person name="Arenas-Hernandez M."/>
            <person name="Panzer J."/>
            <person name="Shaffer Z."/>
            <person name="Kracht D.J."/>
            <person name="Gomez-Lopez N."/>
            <person name="Theis K.R."/>
        </authorList>
    </citation>
    <scope>NUCLEOTIDE SEQUENCE [LARGE SCALE GENOMIC DNA]</scope>
    <source>
        <strain evidence="1 2">MAC-C1-H1</strain>
    </source>
</reference>
<protein>
    <submittedName>
        <fullName evidence="1">Helical backbone metal receptor</fullName>
    </submittedName>
</protein>
<proteinExistence type="predicted"/>
<dbReference type="RefSeq" id="WP_077664812.1">
    <property type="nucleotide sequence ID" value="NZ_JALJCU010000025.1"/>
</dbReference>
<keyword evidence="1" id="KW-0675">Receptor</keyword>
<evidence type="ECO:0000313" key="1">
    <source>
        <dbReference type="EMBL" id="MCQ9121869.1"/>
    </source>
</evidence>
<gene>
    <name evidence="1" type="ORF">MUU45_001423</name>
</gene>
<dbReference type="EMBL" id="JALJCU010000025">
    <property type="protein sequence ID" value="MCQ9121869.1"/>
    <property type="molecule type" value="Genomic_DNA"/>
</dbReference>
<dbReference type="AlphaFoldDB" id="A0AAW5LD43"/>
<keyword evidence="2" id="KW-1185">Reference proteome</keyword>
<accession>A0AAW5LD43</accession>
<organism evidence="1 2">
    <name type="scientific">Rodentibacter pneumotropicus</name>
    <dbReference type="NCBI Taxonomy" id="758"/>
    <lineage>
        <taxon>Bacteria</taxon>
        <taxon>Pseudomonadati</taxon>
        <taxon>Pseudomonadota</taxon>
        <taxon>Gammaproteobacteria</taxon>
        <taxon>Pasteurellales</taxon>
        <taxon>Pasteurellaceae</taxon>
        <taxon>Rodentibacter</taxon>
    </lineage>
</organism>
<dbReference type="Gene3D" id="3.40.50.1980">
    <property type="entry name" value="Nitrogenase molybdenum iron protein domain"/>
    <property type="match status" value="1"/>
</dbReference>
<comment type="caution">
    <text evidence="1">The sequence shown here is derived from an EMBL/GenBank/DDBJ whole genome shotgun (WGS) entry which is preliminary data.</text>
</comment>
<dbReference type="SUPFAM" id="SSF53807">
    <property type="entry name" value="Helical backbone' metal receptor"/>
    <property type="match status" value="1"/>
</dbReference>
<dbReference type="Proteomes" id="UP001206350">
    <property type="component" value="Unassembled WGS sequence"/>
</dbReference>
<name>A0AAW5LD43_9PAST</name>
<sequence>MFKFFVFSSALFLSFSSYGEQFVSLTLCSDRLLAELARPDQIAAQSSYSKNPLMMLDKVNTNKPTLEPQLTALLPYLDKTIFINETFYPQLVEELKKLGAKVIPVNDVPQTFDELFALILKLGKITGNEIHAEHLVKILKSQNFTLNQPLTDTLMLSDTGVVESDFPQYSALLNLLGLTSMKTPFTAQNFSLEKMLLAQPNVLIEISDKQSYNEQAELLNHPILQKLFKNRPHFRIPMKYTYCFDHGIWQGAEKIFQQLKQSRYGYKNE</sequence>
<evidence type="ECO:0000313" key="2">
    <source>
        <dbReference type="Proteomes" id="UP001206350"/>
    </source>
</evidence>